<accession>A0ABV6LZF5</accession>
<comment type="caution">
    <text evidence="2">The sequence shown here is derived from an EMBL/GenBank/DDBJ whole genome shotgun (WGS) entry which is preliminary data.</text>
</comment>
<dbReference type="SUPFAM" id="SSF46955">
    <property type="entry name" value="Putative DNA-binding domain"/>
    <property type="match status" value="1"/>
</dbReference>
<dbReference type="InterPro" id="IPR041657">
    <property type="entry name" value="HTH_17"/>
</dbReference>
<dbReference type="InterPro" id="IPR009061">
    <property type="entry name" value="DNA-bd_dom_put_sf"/>
</dbReference>
<evidence type="ECO:0000313" key="2">
    <source>
        <dbReference type="EMBL" id="MFC0527828.1"/>
    </source>
</evidence>
<protein>
    <submittedName>
        <fullName evidence="2">Helix-turn-helix domain-containing protein</fullName>
    </submittedName>
</protein>
<dbReference type="EMBL" id="JBHLUH010000010">
    <property type="protein sequence ID" value="MFC0527828.1"/>
    <property type="molecule type" value="Genomic_DNA"/>
</dbReference>
<gene>
    <name evidence="2" type="ORF">ACFFIA_09155</name>
</gene>
<proteinExistence type="predicted"/>
<dbReference type="Proteomes" id="UP001589867">
    <property type="component" value="Unassembled WGS sequence"/>
</dbReference>
<dbReference type="Pfam" id="PF12728">
    <property type="entry name" value="HTH_17"/>
    <property type="match status" value="1"/>
</dbReference>
<feature type="domain" description="Helix-turn-helix" evidence="1">
    <location>
        <begin position="9"/>
        <end position="55"/>
    </location>
</feature>
<name>A0ABV6LZF5_9ACTN</name>
<evidence type="ECO:0000313" key="3">
    <source>
        <dbReference type="Proteomes" id="UP001589867"/>
    </source>
</evidence>
<evidence type="ECO:0000259" key="1">
    <source>
        <dbReference type="Pfam" id="PF12728"/>
    </source>
</evidence>
<sequence>MRDTRPLATPAEVAEHLQKPVRTLEQWRYLGIGPSFIRVGRDVRYRWRDIERWEDAQTTATTAVA</sequence>
<dbReference type="RefSeq" id="WP_377248516.1">
    <property type="nucleotide sequence ID" value="NZ_JBHLUH010000010.1"/>
</dbReference>
<organism evidence="2 3">
    <name type="scientific">Phytohabitans kaempferiae</name>
    <dbReference type="NCBI Taxonomy" id="1620943"/>
    <lineage>
        <taxon>Bacteria</taxon>
        <taxon>Bacillati</taxon>
        <taxon>Actinomycetota</taxon>
        <taxon>Actinomycetes</taxon>
        <taxon>Micromonosporales</taxon>
        <taxon>Micromonosporaceae</taxon>
    </lineage>
</organism>
<reference evidence="2 3" key="1">
    <citation type="submission" date="2024-09" db="EMBL/GenBank/DDBJ databases">
        <authorList>
            <person name="Sun Q."/>
            <person name="Mori K."/>
        </authorList>
    </citation>
    <scope>NUCLEOTIDE SEQUENCE [LARGE SCALE GENOMIC DNA]</scope>
    <source>
        <strain evidence="2 3">TBRC 3947</strain>
    </source>
</reference>
<keyword evidence="3" id="KW-1185">Reference proteome</keyword>